<dbReference type="Proteomes" id="UP001215503">
    <property type="component" value="Unassembled WGS sequence"/>
</dbReference>
<dbReference type="EMBL" id="JARHUD010000006">
    <property type="protein sequence ID" value="MDF2096577.1"/>
    <property type="molecule type" value="Genomic_DNA"/>
</dbReference>
<feature type="region of interest" description="Disordered" evidence="1">
    <location>
        <begin position="1"/>
        <end position="20"/>
    </location>
</feature>
<evidence type="ECO:0000313" key="2">
    <source>
        <dbReference type="EMBL" id="MDF2096577.1"/>
    </source>
</evidence>
<reference evidence="2 3" key="1">
    <citation type="submission" date="2023-03" db="EMBL/GenBank/DDBJ databases">
        <title>Fodinicurvata sp. CAU 1616 isolated from sea sendiment.</title>
        <authorList>
            <person name="Kim W."/>
        </authorList>
    </citation>
    <scope>NUCLEOTIDE SEQUENCE [LARGE SCALE GENOMIC DNA]</scope>
    <source>
        <strain evidence="2 3">CAU 1616</strain>
    </source>
</reference>
<name>A0ABT5YNX2_9PROT</name>
<comment type="caution">
    <text evidence="2">The sequence shown here is derived from an EMBL/GenBank/DDBJ whole genome shotgun (WGS) entry which is preliminary data.</text>
</comment>
<dbReference type="RefSeq" id="WP_275823142.1">
    <property type="nucleotide sequence ID" value="NZ_JARHUD010000006.1"/>
</dbReference>
<dbReference type="PANTHER" id="PTHR33986:SF15">
    <property type="entry name" value="MITOCHONDRIAL FISSION PROTEIN ELM1"/>
    <property type="match status" value="1"/>
</dbReference>
<evidence type="ECO:0000256" key="1">
    <source>
        <dbReference type="SAM" id="MobiDB-lite"/>
    </source>
</evidence>
<evidence type="ECO:0000313" key="3">
    <source>
        <dbReference type="Proteomes" id="UP001215503"/>
    </source>
</evidence>
<gene>
    <name evidence="2" type="ORF">P2G67_11365</name>
</gene>
<protein>
    <submittedName>
        <fullName evidence="2">Mitochondrial fission ELM1 family protein</fullName>
    </submittedName>
</protein>
<keyword evidence="3" id="KW-1185">Reference proteome</keyword>
<dbReference type="SUPFAM" id="SSF53756">
    <property type="entry name" value="UDP-Glycosyltransferase/glycogen phosphorylase"/>
    <property type="match status" value="1"/>
</dbReference>
<dbReference type="InterPro" id="IPR009367">
    <property type="entry name" value="Elm1-like"/>
</dbReference>
<dbReference type="PANTHER" id="PTHR33986">
    <property type="entry name" value="OS02G0535700 PROTEIN"/>
    <property type="match status" value="1"/>
</dbReference>
<proteinExistence type="predicted"/>
<feature type="compositionally biased region" description="Polar residues" evidence="1">
    <location>
        <begin position="1"/>
        <end position="10"/>
    </location>
</feature>
<dbReference type="Pfam" id="PF06258">
    <property type="entry name" value="Mito_fiss_Elm1"/>
    <property type="match status" value="1"/>
</dbReference>
<organism evidence="2 3">
    <name type="scientific">Aquibaculum arenosum</name>
    <dbReference type="NCBI Taxonomy" id="3032591"/>
    <lineage>
        <taxon>Bacteria</taxon>
        <taxon>Pseudomonadati</taxon>
        <taxon>Pseudomonadota</taxon>
        <taxon>Alphaproteobacteria</taxon>
        <taxon>Rhodospirillales</taxon>
        <taxon>Rhodovibrionaceae</taxon>
        <taxon>Aquibaculum</taxon>
    </lineage>
</organism>
<accession>A0ABT5YNX2</accession>
<sequence>MPQETDTPHQQPALSDPLDADPPKVWLMMGHRAGDNTQVLALAEALGWPYEIRRFVYKPYELLVNLTHGPTLRGVVREKSSALHPPWPDLVISAGRRNEPICRWVQAQARPEKRVRLVHLGRPWAAFHRWDLVVTTPQYRLRDHPVILQNKTPLHRVKPERLEADAEAWKDRLAHLPGPYIAVVIGGNSGPYSYDAAAAERLGREASALAKRHGASLLITTSARTGPETLAPLEAALDVPHLLYRWRPQDPDNPYFAFLGLAERVVVTGDSVSMATEACATGKPVYLFDLGVGWRSMRDARRQGRWAFFNGGDAFDFRAFVYLMGMRLGPKRITRDIRIIHDYLLRSGRAAWLDEGDPPPNPPPLEDISRAVARVRALFAAPSA</sequence>